<comment type="caution">
    <text evidence="2">The sequence shown here is derived from an EMBL/GenBank/DDBJ whole genome shotgun (WGS) entry which is preliminary data.</text>
</comment>
<dbReference type="OrthoDB" id="10275863at2759"/>
<keyword evidence="3" id="KW-1185">Reference proteome</keyword>
<dbReference type="AlphaFoldDB" id="A0A2S6BQL9"/>
<evidence type="ECO:0000313" key="2">
    <source>
        <dbReference type="EMBL" id="PPJ49778.1"/>
    </source>
</evidence>
<sequence>MQLTSITGALALLLVSVAALPQPHDHHDEPTIFPEKPDCPAGQRPKAVSDSTCSCNAVDPLDQFGIDATSTCCGHFEGANFDNSGGPACIWDPVKWARNAPSKFQNCCAKQEGIDPNNVGCGTATTGYICVDEK</sequence>
<evidence type="ECO:0000313" key="3">
    <source>
        <dbReference type="Proteomes" id="UP000237631"/>
    </source>
</evidence>
<reference evidence="3" key="1">
    <citation type="journal article" date="2017" name="bioRxiv">
        <title>Conservation of a gene cluster reveals novel cercosporin biosynthetic mechanisms and extends production to the genus Colletotrichum.</title>
        <authorList>
            <person name="de Jonge R."/>
            <person name="Ebert M.K."/>
            <person name="Huitt-Roehl C.R."/>
            <person name="Pal P."/>
            <person name="Suttle J.C."/>
            <person name="Spanner R.E."/>
            <person name="Neubauer J.D."/>
            <person name="Jurick W.M.II."/>
            <person name="Stott K.A."/>
            <person name="Secor G.A."/>
            <person name="Thomma B.P.H.J."/>
            <person name="Van de Peer Y."/>
            <person name="Townsend C.A."/>
            <person name="Bolton M.D."/>
        </authorList>
    </citation>
    <scope>NUCLEOTIDE SEQUENCE [LARGE SCALE GENOMIC DNA]</scope>
    <source>
        <strain evidence="3">CBS538.71</strain>
    </source>
</reference>
<dbReference type="Proteomes" id="UP000237631">
    <property type="component" value="Unassembled WGS sequence"/>
</dbReference>
<dbReference type="EMBL" id="PNEN01001798">
    <property type="protein sequence ID" value="PPJ49778.1"/>
    <property type="molecule type" value="Genomic_DNA"/>
</dbReference>
<protein>
    <recommendedName>
        <fullName evidence="4">Hydrophobin</fullName>
    </recommendedName>
</protein>
<proteinExistence type="predicted"/>
<gene>
    <name evidence="2" type="ORF">CBER1_03307</name>
</gene>
<accession>A0A2S6BQL9</accession>
<name>A0A2S6BQL9_9PEZI</name>
<feature type="signal peptide" evidence="1">
    <location>
        <begin position="1"/>
        <end position="19"/>
    </location>
</feature>
<feature type="chain" id="PRO_5015549057" description="Hydrophobin" evidence="1">
    <location>
        <begin position="20"/>
        <end position="134"/>
    </location>
</feature>
<evidence type="ECO:0008006" key="4">
    <source>
        <dbReference type="Google" id="ProtNLM"/>
    </source>
</evidence>
<organism evidence="2 3">
    <name type="scientific">Cercospora berteroae</name>
    <dbReference type="NCBI Taxonomy" id="357750"/>
    <lineage>
        <taxon>Eukaryota</taxon>
        <taxon>Fungi</taxon>
        <taxon>Dikarya</taxon>
        <taxon>Ascomycota</taxon>
        <taxon>Pezizomycotina</taxon>
        <taxon>Dothideomycetes</taxon>
        <taxon>Dothideomycetidae</taxon>
        <taxon>Mycosphaerellales</taxon>
        <taxon>Mycosphaerellaceae</taxon>
        <taxon>Cercospora</taxon>
    </lineage>
</organism>
<evidence type="ECO:0000256" key="1">
    <source>
        <dbReference type="SAM" id="SignalP"/>
    </source>
</evidence>
<keyword evidence="1" id="KW-0732">Signal</keyword>